<accession>A0A9P0J003</accession>
<dbReference type="AlphaFoldDB" id="A0A9P0J003"/>
<sequence length="132" mass="15702">MTITWLCLLLISLNVFYQGESKYFKGVKTKARNTKNAIKNFGRDYRNYFKNCSLLKNIMKWVRKFINYGIRCGPTVDNYMVCESETKLISRISFKNTFWLKIPSRFRKSITKKENKVFFQFNPSAISTKHII</sequence>
<reference evidence="2" key="1">
    <citation type="submission" date="2022-02" db="EMBL/GenBank/DDBJ databases">
        <authorList>
            <person name="King R."/>
        </authorList>
    </citation>
    <scope>NUCLEOTIDE SEQUENCE</scope>
</reference>
<reference evidence="2" key="2">
    <citation type="submission" date="2022-10" db="EMBL/GenBank/DDBJ databases">
        <authorList>
            <consortium name="ENA_rothamsted_submissions"/>
            <consortium name="culmorum"/>
            <person name="King R."/>
        </authorList>
    </citation>
    <scope>NUCLEOTIDE SEQUENCE</scope>
</reference>
<feature type="signal peptide" evidence="1">
    <location>
        <begin position="1"/>
        <end position="21"/>
    </location>
</feature>
<feature type="chain" id="PRO_5040321401" evidence="1">
    <location>
        <begin position="22"/>
        <end position="132"/>
    </location>
</feature>
<keyword evidence="3" id="KW-1185">Reference proteome</keyword>
<name>A0A9P0J003_APHGO</name>
<protein>
    <submittedName>
        <fullName evidence="2">Uncharacterized protein</fullName>
    </submittedName>
</protein>
<evidence type="ECO:0000313" key="2">
    <source>
        <dbReference type="EMBL" id="CAH1724095.1"/>
    </source>
</evidence>
<organism evidence="2 3">
    <name type="scientific">Aphis gossypii</name>
    <name type="common">Cotton aphid</name>
    <dbReference type="NCBI Taxonomy" id="80765"/>
    <lineage>
        <taxon>Eukaryota</taxon>
        <taxon>Metazoa</taxon>
        <taxon>Ecdysozoa</taxon>
        <taxon>Arthropoda</taxon>
        <taxon>Hexapoda</taxon>
        <taxon>Insecta</taxon>
        <taxon>Pterygota</taxon>
        <taxon>Neoptera</taxon>
        <taxon>Paraneoptera</taxon>
        <taxon>Hemiptera</taxon>
        <taxon>Sternorrhyncha</taxon>
        <taxon>Aphidomorpha</taxon>
        <taxon>Aphidoidea</taxon>
        <taxon>Aphididae</taxon>
        <taxon>Aphidini</taxon>
        <taxon>Aphis</taxon>
        <taxon>Aphis</taxon>
    </lineage>
</organism>
<evidence type="ECO:0000313" key="3">
    <source>
        <dbReference type="Proteomes" id="UP001154329"/>
    </source>
</evidence>
<evidence type="ECO:0000256" key="1">
    <source>
        <dbReference type="SAM" id="SignalP"/>
    </source>
</evidence>
<proteinExistence type="predicted"/>
<dbReference type="EMBL" id="OU899035">
    <property type="protein sequence ID" value="CAH1724095.1"/>
    <property type="molecule type" value="Genomic_DNA"/>
</dbReference>
<gene>
    <name evidence="2" type="ORF">APHIGO_LOCUS5455</name>
</gene>
<keyword evidence="1" id="KW-0732">Signal</keyword>
<dbReference type="Proteomes" id="UP001154329">
    <property type="component" value="Chromosome 2"/>
</dbReference>